<dbReference type="SUPFAM" id="SSF46689">
    <property type="entry name" value="Homeodomain-like"/>
    <property type="match status" value="1"/>
</dbReference>
<dbReference type="PANTHER" id="PTHR43280">
    <property type="entry name" value="ARAC-FAMILY TRANSCRIPTIONAL REGULATOR"/>
    <property type="match status" value="1"/>
</dbReference>
<keyword evidence="5" id="KW-0489">Methyltransferase</keyword>
<evidence type="ECO:0000313" key="6">
    <source>
        <dbReference type="Proteomes" id="UP000289794"/>
    </source>
</evidence>
<evidence type="ECO:0000256" key="1">
    <source>
        <dbReference type="ARBA" id="ARBA00023015"/>
    </source>
</evidence>
<keyword evidence="3" id="KW-0804">Transcription</keyword>
<dbReference type="RefSeq" id="WP_130182696.1">
    <property type="nucleotide sequence ID" value="NZ_CP035945.1"/>
</dbReference>
<dbReference type="InterPro" id="IPR003313">
    <property type="entry name" value="AraC-bd"/>
</dbReference>
<dbReference type="SUPFAM" id="SSF51182">
    <property type="entry name" value="RmlC-like cupins"/>
    <property type="match status" value="1"/>
</dbReference>
<dbReference type="InterPro" id="IPR014710">
    <property type="entry name" value="RmlC-like_jellyroll"/>
</dbReference>
<evidence type="ECO:0000256" key="2">
    <source>
        <dbReference type="ARBA" id="ARBA00023125"/>
    </source>
</evidence>
<reference evidence="5 6" key="1">
    <citation type="submission" date="2019-01" db="EMBL/GenBank/DDBJ databases">
        <title>PMF-metabolizing Aryl O-demethylase.</title>
        <authorList>
            <person name="Kim M."/>
        </authorList>
    </citation>
    <scope>NUCLEOTIDE SEQUENCE [LARGE SCALE GENOMIC DNA]</scope>
    <source>
        <strain evidence="5 6">PMF1</strain>
    </source>
</reference>
<gene>
    <name evidence="5" type="primary">adaA_8</name>
    <name evidence="5" type="ORF">PMF13cell1_05297</name>
</gene>
<dbReference type="KEGG" id="bpro:PMF13cell1_05297"/>
<keyword evidence="1" id="KW-0805">Transcription regulation</keyword>
<name>A0A4P6M3B0_9FIRM</name>
<dbReference type="Pfam" id="PF02311">
    <property type="entry name" value="AraC_binding"/>
    <property type="match status" value="1"/>
</dbReference>
<dbReference type="GO" id="GO:0032259">
    <property type="term" value="P:methylation"/>
    <property type="evidence" value="ECO:0007669"/>
    <property type="project" value="UniProtKB-KW"/>
</dbReference>
<keyword evidence="5" id="KW-0808">Transferase</keyword>
<dbReference type="InterPro" id="IPR009057">
    <property type="entry name" value="Homeodomain-like_sf"/>
</dbReference>
<proteinExistence type="predicted"/>
<dbReference type="EMBL" id="CP035945">
    <property type="protein sequence ID" value="QBE99711.1"/>
    <property type="molecule type" value="Genomic_DNA"/>
</dbReference>
<dbReference type="PROSITE" id="PS01124">
    <property type="entry name" value="HTH_ARAC_FAMILY_2"/>
    <property type="match status" value="1"/>
</dbReference>
<dbReference type="GO" id="GO:0003700">
    <property type="term" value="F:DNA-binding transcription factor activity"/>
    <property type="evidence" value="ECO:0007669"/>
    <property type="project" value="InterPro"/>
</dbReference>
<dbReference type="PANTHER" id="PTHR43280:SF2">
    <property type="entry name" value="HTH-TYPE TRANSCRIPTIONAL REGULATOR EXSA"/>
    <property type="match status" value="1"/>
</dbReference>
<protein>
    <submittedName>
        <fullName evidence="5">Bifunctional transcriptional activator/DNA repair enzyme AdaA</fullName>
        <ecNumber evidence="5">2.1.1.-</ecNumber>
    </submittedName>
</protein>
<dbReference type="Gene3D" id="2.60.120.10">
    <property type="entry name" value="Jelly Rolls"/>
    <property type="match status" value="1"/>
</dbReference>
<dbReference type="SMART" id="SM00342">
    <property type="entry name" value="HTH_ARAC"/>
    <property type="match status" value="1"/>
</dbReference>
<feature type="domain" description="HTH araC/xylS-type" evidence="4">
    <location>
        <begin position="189"/>
        <end position="287"/>
    </location>
</feature>
<evidence type="ECO:0000259" key="4">
    <source>
        <dbReference type="PROSITE" id="PS01124"/>
    </source>
</evidence>
<dbReference type="Gene3D" id="1.10.10.60">
    <property type="entry name" value="Homeodomain-like"/>
    <property type="match status" value="2"/>
</dbReference>
<dbReference type="Pfam" id="PF12833">
    <property type="entry name" value="HTH_18"/>
    <property type="match status" value="1"/>
</dbReference>
<evidence type="ECO:0000256" key="3">
    <source>
        <dbReference type="ARBA" id="ARBA00023163"/>
    </source>
</evidence>
<dbReference type="GO" id="GO:0008168">
    <property type="term" value="F:methyltransferase activity"/>
    <property type="evidence" value="ECO:0007669"/>
    <property type="project" value="UniProtKB-KW"/>
</dbReference>
<organism evidence="5 6">
    <name type="scientific">Blautia producta</name>
    <dbReference type="NCBI Taxonomy" id="33035"/>
    <lineage>
        <taxon>Bacteria</taxon>
        <taxon>Bacillati</taxon>
        <taxon>Bacillota</taxon>
        <taxon>Clostridia</taxon>
        <taxon>Lachnospirales</taxon>
        <taxon>Lachnospiraceae</taxon>
        <taxon>Blautia</taxon>
    </lineage>
</organism>
<dbReference type="InterPro" id="IPR011051">
    <property type="entry name" value="RmlC_Cupin_sf"/>
</dbReference>
<dbReference type="Proteomes" id="UP000289794">
    <property type="component" value="Chromosome"/>
</dbReference>
<dbReference type="InterPro" id="IPR018060">
    <property type="entry name" value="HTH_AraC"/>
</dbReference>
<keyword evidence="2" id="KW-0238">DNA-binding</keyword>
<accession>A0A4P6M3B0</accession>
<sequence>MKNKKEEPFQHEVVITDARLPLRLFYSNDQKPTYVLPHFHDDIEIIYLLTGSLTVNINRQQITVYPEDMILFNSNVIHSTISETAETTAYVLQLPCQFLKQCTAEPGSYSFELPRSSCQNLTPQEDKALIHLKNTLYSCFCFYRDKPAFYHGKVMSLLYDFVYTLYSAFSVPQEVRRHTNEFKYYERLSSITNYINEHYTEPITLHDLAELISVTPAYLSRFFKKALQITLTEYITSIRLEHAYTDLLTTDYTVFYIAEKNGFANYQMFVQKFKQKFHNTPLKIRSESQYSPSGKPFVP</sequence>
<dbReference type="GO" id="GO:0043565">
    <property type="term" value="F:sequence-specific DNA binding"/>
    <property type="evidence" value="ECO:0007669"/>
    <property type="project" value="InterPro"/>
</dbReference>
<dbReference type="EC" id="2.1.1.-" evidence="5"/>
<evidence type="ECO:0000313" key="5">
    <source>
        <dbReference type="EMBL" id="QBE99711.1"/>
    </source>
</evidence>
<dbReference type="AlphaFoldDB" id="A0A4P6M3B0"/>